<dbReference type="AlphaFoldDB" id="A0AAW6E4L5"/>
<name>A0AAW6E4L5_9FIRM</name>
<comment type="caution">
    <text evidence="1">The sequence shown here is derived from an EMBL/GenBank/DDBJ whole genome shotgun (WGS) entry which is preliminary data.</text>
</comment>
<accession>A0AAW6E4L5</accession>
<protein>
    <submittedName>
        <fullName evidence="1">Uncharacterized protein</fullName>
    </submittedName>
</protein>
<dbReference type="EMBL" id="JAQMLS010000020">
    <property type="protein sequence ID" value="MDB8743345.1"/>
    <property type="molecule type" value="Genomic_DNA"/>
</dbReference>
<evidence type="ECO:0000313" key="2">
    <source>
        <dbReference type="Proteomes" id="UP001211421"/>
    </source>
</evidence>
<sequence>MIVSLDDFHVWHYFYFMSSEGHCPGLVKDYKKLCRQYPKKHFVIMTSALLDTKSGMWYNTYIDNQFH</sequence>
<evidence type="ECO:0000313" key="1">
    <source>
        <dbReference type="EMBL" id="MDB8743345.1"/>
    </source>
</evidence>
<gene>
    <name evidence="1" type="ORF">PNV70_14890</name>
</gene>
<proteinExistence type="predicted"/>
<reference evidence="1" key="1">
    <citation type="submission" date="2023-01" db="EMBL/GenBank/DDBJ databases">
        <title>Human gut microbiome strain richness.</title>
        <authorList>
            <person name="Chen-Liaw A."/>
        </authorList>
    </citation>
    <scope>NUCLEOTIDE SEQUENCE</scope>
    <source>
        <strain evidence="1">D59st1_B8_D59t2_181005</strain>
    </source>
</reference>
<organism evidence="1 2">
    <name type="scientific">Ruminococcus bicirculans</name>
    <name type="common">ex Wegman et al. 2014</name>
    <dbReference type="NCBI Taxonomy" id="1160721"/>
    <lineage>
        <taxon>Bacteria</taxon>
        <taxon>Bacillati</taxon>
        <taxon>Bacillota</taxon>
        <taxon>Clostridia</taxon>
        <taxon>Eubacteriales</taxon>
        <taxon>Oscillospiraceae</taxon>
        <taxon>Ruminococcus</taxon>
    </lineage>
</organism>
<dbReference type="Proteomes" id="UP001211421">
    <property type="component" value="Unassembled WGS sequence"/>
</dbReference>